<comment type="similarity">
    <text evidence="1">Belongs to the short-chain dehydrogenases/reductases (SDR) family.</text>
</comment>
<evidence type="ECO:0000256" key="2">
    <source>
        <dbReference type="ARBA" id="ARBA00023002"/>
    </source>
</evidence>
<dbReference type="InterPro" id="IPR036291">
    <property type="entry name" value="NAD(P)-bd_dom_sf"/>
</dbReference>
<dbReference type="PANTHER" id="PTHR24320">
    <property type="entry name" value="RETINOL DEHYDROGENASE"/>
    <property type="match status" value="1"/>
</dbReference>
<reference evidence="3" key="1">
    <citation type="submission" date="2015-01" db="EMBL/GenBank/DDBJ databases">
        <authorList>
            <person name="Durling Mikael"/>
        </authorList>
    </citation>
    <scope>NUCLEOTIDE SEQUENCE</scope>
</reference>
<evidence type="ECO:0000313" key="3">
    <source>
        <dbReference type="EMBL" id="CEO52545.1"/>
    </source>
</evidence>
<protein>
    <recommendedName>
        <fullName evidence="4">Oxidoreductase</fullName>
    </recommendedName>
</protein>
<organism evidence="3">
    <name type="scientific">Bionectria ochroleuca</name>
    <name type="common">Gliocladium roseum</name>
    <dbReference type="NCBI Taxonomy" id="29856"/>
    <lineage>
        <taxon>Eukaryota</taxon>
        <taxon>Fungi</taxon>
        <taxon>Dikarya</taxon>
        <taxon>Ascomycota</taxon>
        <taxon>Pezizomycotina</taxon>
        <taxon>Sordariomycetes</taxon>
        <taxon>Hypocreomycetidae</taxon>
        <taxon>Hypocreales</taxon>
        <taxon>Bionectriaceae</taxon>
        <taxon>Clonostachys</taxon>
    </lineage>
</organism>
<name>A0A0B7KCA4_BIOOC</name>
<dbReference type="InterPro" id="IPR002347">
    <property type="entry name" value="SDR_fam"/>
</dbReference>
<dbReference type="PRINTS" id="PR00081">
    <property type="entry name" value="GDHRDH"/>
</dbReference>
<evidence type="ECO:0000256" key="1">
    <source>
        <dbReference type="ARBA" id="ARBA00006484"/>
    </source>
</evidence>
<proteinExistence type="inferred from homology"/>
<gene>
    <name evidence="3" type="ORF">BN869_000008603_1</name>
</gene>
<dbReference type="SUPFAM" id="SSF51735">
    <property type="entry name" value="NAD(P)-binding Rossmann-fold domains"/>
    <property type="match status" value="1"/>
</dbReference>
<dbReference type="Pfam" id="PF00106">
    <property type="entry name" value="adh_short"/>
    <property type="match status" value="1"/>
</dbReference>
<dbReference type="GO" id="GO:0016491">
    <property type="term" value="F:oxidoreductase activity"/>
    <property type="evidence" value="ECO:0007669"/>
    <property type="project" value="UniProtKB-KW"/>
</dbReference>
<evidence type="ECO:0008006" key="4">
    <source>
        <dbReference type="Google" id="ProtNLM"/>
    </source>
</evidence>
<dbReference type="PANTHER" id="PTHR24320:SF154">
    <property type="entry name" value="OXIDOREDUCTASE, SHORT-CHAIN DEHYDROGENASE_REDUCTASE FAMILY (AFU_ORTHOLOGUE AFUA_2G04560)"/>
    <property type="match status" value="1"/>
</dbReference>
<dbReference type="AlphaFoldDB" id="A0A0B7KCA4"/>
<sequence>MVRLAGFVDFNPEEEIPSLEGKVVFVTGGTAGLGKQSIQALAKHDPQHIYFTGRSRKSADSVISEIKSATPSASITFLEMDFTSLASVKAGVSKFNHDRLDILICNAGVMAVPAAVSKDGFEVHFAINHLAHAMIIRELLPVLVRTTEIPGSDVRVVSLTSEGWKGHPSGGVRYDKVRTDTGGLVSWLFRYGQSKFANVIYAAEIARRYPKITSVSVHPGVVKTDLVNSLGWANKALVHVSNYLMGVTLVKPEQGRLSQLWAAAGAEKSQLVNGGLYYPVGVLKDDEKDKDALSEEGAKKFWEWTAEVLDSVKA</sequence>
<accession>A0A0B7KCA4</accession>
<keyword evidence="2" id="KW-0560">Oxidoreductase</keyword>
<dbReference type="Gene3D" id="3.40.50.720">
    <property type="entry name" value="NAD(P)-binding Rossmann-like Domain"/>
    <property type="match status" value="1"/>
</dbReference>
<dbReference type="EMBL" id="CDPU01000029">
    <property type="protein sequence ID" value="CEO52545.1"/>
    <property type="molecule type" value="Genomic_DNA"/>
</dbReference>